<dbReference type="FunFam" id="3.90.850.10:FF:000002">
    <property type="entry name" value="2-hydroxyhepta-2,4-diene-1,7-dioate isomerase"/>
    <property type="match status" value="1"/>
</dbReference>
<dbReference type="Pfam" id="PF01557">
    <property type="entry name" value="FAA_hydrolase"/>
    <property type="match status" value="1"/>
</dbReference>
<protein>
    <submittedName>
        <fullName evidence="5">Fumarylacetoacetate hydrolase family protein</fullName>
    </submittedName>
</protein>
<feature type="domain" description="Rv2993c-like N-terminal" evidence="4">
    <location>
        <begin position="12"/>
        <end position="52"/>
    </location>
</feature>
<dbReference type="Gene3D" id="3.90.850.10">
    <property type="entry name" value="Fumarylacetoacetase-like, C-terminal domain"/>
    <property type="match status" value="1"/>
</dbReference>
<sequence>MEIFVKINDKTHKDFFGLLENNQVLKVNGDIFTEYTVTEESYPLDEIKLSAPCEPSKIVGIGLNYKDAVEKTNASTPVEPIVFLKPPTTIIGPYDPIIYPAMSKVVTYEVELAVVIGKKAKNVSEDKALDYVFGYTIANDVTAKDLLGKYGPWDIGKGFDTFLPLGPYIVTGIDPSKLRITMRQNGVTTQDSCTCNMIFSVPYLIGYVSKIMTLLPGDVIITGTPAGASELKIGDVLEGSIENIGTITNKVIGG</sequence>
<dbReference type="InterPro" id="IPR018833">
    <property type="entry name" value="Rv2993c-like_N"/>
</dbReference>
<dbReference type="PANTHER" id="PTHR42796">
    <property type="entry name" value="FUMARYLACETOACETATE HYDROLASE DOMAIN-CONTAINING PROTEIN 2A-RELATED"/>
    <property type="match status" value="1"/>
</dbReference>
<dbReference type="GO" id="GO:0046872">
    <property type="term" value="F:metal ion binding"/>
    <property type="evidence" value="ECO:0007669"/>
    <property type="project" value="UniProtKB-KW"/>
</dbReference>
<dbReference type="RefSeq" id="WP_149544690.1">
    <property type="nucleotide sequence ID" value="NZ_VTPS01000004.1"/>
</dbReference>
<comment type="caution">
    <text evidence="5">The sequence shown here is derived from an EMBL/GenBank/DDBJ whole genome shotgun (WGS) entry which is preliminary data.</text>
</comment>
<dbReference type="AlphaFoldDB" id="A0A5D8QG03"/>
<evidence type="ECO:0000313" key="6">
    <source>
        <dbReference type="Proteomes" id="UP000322976"/>
    </source>
</evidence>
<evidence type="ECO:0000313" key="5">
    <source>
        <dbReference type="EMBL" id="TZE82776.1"/>
    </source>
</evidence>
<keyword evidence="5" id="KW-0378">Hydrolase</keyword>
<dbReference type="GO" id="GO:0016787">
    <property type="term" value="F:hydrolase activity"/>
    <property type="evidence" value="ECO:0007669"/>
    <property type="project" value="UniProtKB-KW"/>
</dbReference>
<keyword evidence="6" id="KW-1185">Reference proteome</keyword>
<dbReference type="InterPro" id="IPR036663">
    <property type="entry name" value="Fumarylacetoacetase_C_sf"/>
</dbReference>
<organism evidence="5 6">
    <name type="scientific">Calorimonas adulescens</name>
    <dbReference type="NCBI Taxonomy" id="2606906"/>
    <lineage>
        <taxon>Bacteria</taxon>
        <taxon>Bacillati</taxon>
        <taxon>Bacillota</taxon>
        <taxon>Clostridia</taxon>
        <taxon>Thermoanaerobacterales</taxon>
        <taxon>Thermoanaerobacteraceae</taxon>
        <taxon>Calorimonas</taxon>
    </lineage>
</organism>
<evidence type="ECO:0000259" key="4">
    <source>
        <dbReference type="Pfam" id="PF10370"/>
    </source>
</evidence>
<proteinExistence type="inferred from homology"/>
<evidence type="ECO:0000259" key="3">
    <source>
        <dbReference type="Pfam" id="PF01557"/>
    </source>
</evidence>
<gene>
    <name evidence="5" type="ORF">FWJ32_04045</name>
</gene>
<dbReference type="EMBL" id="VTPS01000004">
    <property type="protein sequence ID" value="TZE82776.1"/>
    <property type="molecule type" value="Genomic_DNA"/>
</dbReference>
<dbReference type="Proteomes" id="UP000322976">
    <property type="component" value="Unassembled WGS sequence"/>
</dbReference>
<accession>A0A5D8QG03</accession>
<feature type="domain" description="Fumarylacetoacetase-like C-terminal" evidence="3">
    <location>
        <begin position="57"/>
        <end position="251"/>
    </location>
</feature>
<evidence type="ECO:0000256" key="2">
    <source>
        <dbReference type="ARBA" id="ARBA00022723"/>
    </source>
</evidence>
<reference evidence="5 6" key="1">
    <citation type="submission" date="2019-08" db="EMBL/GenBank/DDBJ databases">
        <title>Calorimonas adulescens gen. nov., sp. nov., an anaerobic thermophilic bacterium from Sakhalin hot spring.</title>
        <authorList>
            <person name="Khomyakova M.A."/>
            <person name="Merkel A.Y."/>
            <person name="Novikov A."/>
            <person name="Bonch-Osmolovskaya E.A."/>
            <person name="Slobodkin A.I."/>
        </authorList>
    </citation>
    <scope>NUCLEOTIDE SEQUENCE [LARGE SCALE GENOMIC DNA]</scope>
    <source>
        <strain evidence="5 6">A05MB</strain>
    </source>
</reference>
<comment type="similarity">
    <text evidence="1">Belongs to the FAH family.</text>
</comment>
<dbReference type="PANTHER" id="PTHR42796:SF4">
    <property type="entry name" value="FUMARYLACETOACETATE HYDROLASE DOMAIN-CONTAINING PROTEIN 2A"/>
    <property type="match status" value="1"/>
</dbReference>
<name>A0A5D8QG03_9THEO</name>
<dbReference type="InterPro" id="IPR011234">
    <property type="entry name" value="Fumarylacetoacetase-like_C"/>
</dbReference>
<dbReference type="InterPro" id="IPR051121">
    <property type="entry name" value="FAH"/>
</dbReference>
<dbReference type="GO" id="GO:0016853">
    <property type="term" value="F:isomerase activity"/>
    <property type="evidence" value="ECO:0007669"/>
    <property type="project" value="UniProtKB-ARBA"/>
</dbReference>
<dbReference type="Pfam" id="PF10370">
    <property type="entry name" value="Rv2993c-like_N"/>
    <property type="match status" value="1"/>
</dbReference>
<evidence type="ECO:0000256" key="1">
    <source>
        <dbReference type="ARBA" id="ARBA00010211"/>
    </source>
</evidence>
<dbReference type="SUPFAM" id="SSF56529">
    <property type="entry name" value="FAH"/>
    <property type="match status" value="1"/>
</dbReference>
<keyword evidence="2" id="KW-0479">Metal-binding</keyword>
<dbReference type="GO" id="GO:0019752">
    <property type="term" value="P:carboxylic acid metabolic process"/>
    <property type="evidence" value="ECO:0007669"/>
    <property type="project" value="UniProtKB-ARBA"/>
</dbReference>